<dbReference type="HOGENOM" id="CLU_1105560_0_0_0"/>
<evidence type="ECO:0000256" key="1">
    <source>
        <dbReference type="SAM" id="MobiDB-lite"/>
    </source>
</evidence>
<organism evidence="3 4">
    <name type="scientific">Nitrospira defluvii</name>
    <dbReference type="NCBI Taxonomy" id="330214"/>
    <lineage>
        <taxon>Bacteria</taxon>
        <taxon>Pseudomonadati</taxon>
        <taxon>Nitrospirota</taxon>
        <taxon>Nitrospiria</taxon>
        <taxon>Nitrospirales</taxon>
        <taxon>Nitrospiraceae</taxon>
        <taxon>Nitrospira</taxon>
    </lineage>
</organism>
<evidence type="ECO:0000256" key="2">
    <source>
        <dbReference type="SAM" id="SignalP"/>
    </source>
</evidence>
<evidence type="ECO:0008006" key="5">
    <source>
        <dbReference type="Google" id="ProtNLM"/>
    </source>
</evidence>
<gene>
    <name evidence="3" type="ORF">NIDE2016</name>
</gene>
<dbReference type="InterPro" id="IPR046173">
    <property type="entry name" value="DUF6175"/>
</dbReference>
<evidence type="ECO:0000313" key="3">
    <source>
        <dbReference type="EMBL" id="CBK41737.1"/>
    </source>
</evidence>
<dbReference type="Pfam" id="PF19672">
    <property type="entry name" value="DUF6175"/>
    <property type="match status" value="1"/>
</dbReference>
<name>D8PES8_9BACT</name>
<sequence>MMKRLCAFAVLSISLLCLGSQARANDLSGRDAGLADSERRASPRVLFMVAEQNIGQELAIFWWSWFGQGGSQFVGQTVDMAVSESVLKDAFLGQGFDVIDISTKTGTIEVSNAYRVADLTTTAVRSYGNKFEADIVVTGKALAKEGPRTPGSSVGSYLADITLSAIRVDTGQVLASTRGHGVARHVAQHSGGNEALARAAQGVTDKFISQIMSKWSARPASGFERSSGVGHSDKSPVGGDSGLPDKTTGIR</sequence>
<feature type="signal peptide" evidence="2">
    <location>
        <begin position="1"/>
        <end position="24"/>
    </location>
</feature>
<dbReference type="STRING" id="330214.NIDE2016"/>
<accession>D8PES8</accession>
<evidence type="ECO:0000313" key="4">
    <source>
        <dbReference type="Proteomes" id="UP000001660"/>
    </source>
</evidence>
<dbReference type="KEGG" id="nde:NIDE2016"/>
<dbReference type="EMBL" id="FP929003">
    <property type="protein sequence ID" value="CBK41737.1"/>
    <property type="molecule type" value="Genomic_DNA"/>
</dbReference>
<feature type="chain" id="PRO_5003120029" description="Lipoprotein" evidence="2">
    <location>
        <begin position="25"/>
        <end position="251"/>
    </location>
</feature>
<keyword evidence="4" id="KW-1185">Reference proteome</keyword>
<dbReference type="AlphaFoldDB" id="D8PES8"/>
<reference evidence="3 4" key="1">
    <citation type="journal article" date="2010" name="Proc. Natl. Acad. Sci. U.S.A.">
        <title>A Nitrospira metagenome illuminates the physiology and evolution of globally important nitrite-oxidizing bacteria.</title>
        <authorList>
            <person name="Lucker S."/>
            <person name="Wagner M."/>
            <person name="Maixner F."/>
            <person name="Pelletier E."/>
            <person name="Koch H."/>
            <person name="Vacherie B."/>
            <person name="Rattei T."/>
            <person name="Sinninghe Damste J."/>
            <person name="Spieck E."/>
            <person name="Le Paslier D."/>
            <person name="Daims H."/>
        </authorList>
    </citation>
    <scope>NUCLEOTIDE SEQUENCE [LARGE SCALE GENOMIC DNA]</scope>
</reference>
<proteinExistence type="predicted"/>
<keyword evidence="2" id="KW-0732">Signal</keyword>
<feature type="region of interest" description="Disordered" evidence="1">
    <location>
        <begin position="218"/>
        <end position="251"/>
    </location>
</feature>
<protein>
    <recommendedName>
        <fullName evidence="5">Lipoprotein</fullName>
    </recommendedName>
</protein>
<dbReference type="Proteomes" id="UP000001660">
    <property type="component" value="Chromosome"/>
</dbReference>